<dbReference type="EMBL" id="SPVG01000225">
    <property type="protein sequence ID" value="TFW16730.1"/>
    <property type="molecule type" value="Genomic_DNA"/>
</dbReference>
<keyword evidence="4" id="KW-1185">Reference proteome</keyword>
<name>A0A4Y9S9D6_9BURK</name>
<dbReference type="InterPro" id="IPR013424">
    <property type="entry name" value="Ice-binding_C"/>
</dbReference>
<dbReference type="RefSeq" id="WP_135203782.1">
    <property type="nucleotide sequence ID" value="NZ_SPVG01000225.1"/>
</dbReference>
<organism evidence="3 4">
    <name type="scientific">Duganella callida</name>
    <dbReference type="NCBI Taxonomy" id="2561932"/>
    <lineage>
        <taxon>Bacteria</taxon>
        <taxon>Pseudomonadati</taxon>
        <taxon>Pseudomonadota</taxon>
        <taxon>Betaproteobacteria</taxon>
        <taxon>Burkholderiales</taxon>
        <taxon>Oxalobacteraceae</taxon>
        <taxon>Telluria group</taxon>
        <taxon>Duganella</taxon>
    </lineage>
</organism>
<protein>
    <submittedName>
        <fullName evidence="3">PEP-CTERM sorting domain-containing protein</fullName>
    </submittedName>
</protein>
<keyword evidence="1" id="KW-0732">Signal</keyword>
<reference evidence="3 4" key="1">
    <citation type="submission" date="2019-03" db="EMBL/GenBank/DDBJ databases">
        <title>Draft Genome Sequence of Duganella callidus sp. nov., a Novel Duganella Species Isolated from Cultivated Soil.</title>
        <authorList>
            <person name="Raths R."/>
            <person name="Peta V."/>
            <person name="Bucking H."/>
        </authorList>
    </citation>
    <scope>NUCLEOTIDE SEQUENCE [LARGE SCALE GENOMIC DNA]</scope>
    <source>
        <strain evidence="3 4">DN04</strain>
    </source>
</reference>
<feature type="signal peptide" evidence="1">
    <location>
        <begin position="1"/>
        <end position="23"/>
    </location>
</feature>
<dbReference type="NCBIfam" id="TIGR02595">
    <property type="entry name" value="PEP_CTERM"/>
    <property type="match status" value="1"/>
</dbReference>
<feature type="domain" description="Ice-binding protein C-terminal" evidence="2">
    <location>
        <begin position="146"/>
        <end position="170"/>
    </location>
</feature>
<comment type="caution">
    <text evidence="3">The sequence shown here is derived from an EMBL/GenBank/DDBJ whole genome shotgun (WGS) entry which is preliminary data.</text>
</comment>
<gene>
    <name evidence="3" type="ORF">E4L98_22515</name>
</gene>
<dbReference type="Pfam" id="PF07589">
    <property type="entry name" value="PEP-CTERM"/>
    <property type="match status" value="1"/>
</dbReference>
<dbReference type="NCBIfam" id="NF038126">
    <property type="entry name" value="PEP_CTERM_FxDxF"/>
    <property type="match status" value="1"/>
</dbReference>
<evidence type="ECO:0000259" key="2">
    <source>
        <dbReference type="Pfam" id="PF07589"/>
    </source>
</evidence>
<feature type="chain" id="PRO_5021429482" evidence="1">
    <location>
        <begin position="24"/>
        <end position="174"/>
    </location>
</feature>
<evidence type="ECO:0000313" key="4">
    <source>
        <dbReference type="Proteomes" id="UP000297729"/>
    </source>
</evidence>
<proteinExistence type="predicted"/>
<sequence length="174" mass="18083">MMMKAIKIAAAAMLALAGGFASANDIQLNAGMITSDAANPYGHMFVHDMGTFTDTIDFTIPSGSLGSSANALTLTLGNTTVFNVSNLMYSVYSGTAMDGGQLWATYAGDNMTHDLPLSMAGAYHIMITGNADGMMGGSYALSLVSSVPEPETYAMMFGGLALLGAVARRRQNRG</sequence>
<dbReference type="Proteomes" id="UP000297729">
    <property type="component" value="Unassembled WGS sequence"/>
</dbReference>
<evidence type="ECO:0000256" key="1">
    <source>
        <dbReference type="SAM" id="SignalP"/>
    </source>
</evidence>
<dbReference type="AlphaFoldDB" id="A0A4Y9S9D6"/>
<accession>A0A4Y9S9D6</accession>
<dbReference type="OrthoDB" id="6399769at2"/>
<evidence type="ECO:0000313" key="3">
    <source>
        <dbReference type="EMBL" id="TFW16730.1"/>
    </source>
</evidence>